<reference evidence="1" key="2">
    <citation type="submission" date="2020-11" db="EMBL/GenBank/DDBJ databases">
        <authorList>
            <person name="McCartney M.A."/>
            <person name="Auch B."/>
            <person name="Kono T."/>
            <person name="Mallez S."/>
            <person name="Becker A."/>
            <person name="Gohl D.M."/>
            <person name="Silverstein K.A.T."/>
            <person name="Koren S."/>
            <person name="Bechman K.B."/>
            <person name="Herman A."/>
            <person name="Abrahante J.E."/>
            <person name="Garbe J."/>
        </authorList>
    </citation>
    <scope>NUCLEOTIDE SEQUENCE</scope>
    <source>
        <strain evidence="1">Duluth1</strain>
        <tissue evidence="1">Whole animal</tissue>
    </source>
</reference>
<organism evidence="1 2">
    <name type="scientific">Dreissena polymorpha</name>
    <name type="common">Zebra mussel</name>
    <name type="synonym">Mytilus polymorpha</name>
    <dbReference type="NCBI Taxonomy" id="45954"/>
    <lineage>
        <taxon>Eukaryota</taxon>
        <taxon>Metazoa</taxon>
        <taxon>Spiralia</taxon>
        <taxon>Lophotrochozoa</taxon>
        <taxon>Mollusca</taxon>
        <taxon>Bivalvia</taxon>
        <taxon>Autobranchia</taxon>
        <taxon>Heteroconchia</taxon>
        <taxon>Euheterodonta</taxon>
        <taxon>Imparidentia</taxon>
        <taxon>Neoheterodontei</taxon>
        <taxon>Myida</taxon>
        <taxon>Dreissenoidea</taxon>
        <taxon>Dreissenidae</taxon>
        <taxon>Dreissena</taxon>
    </lineage>
</organism>
<name>A0A9D4N5M1_DREPO</name>
<dbReference type="AlphaFoldDB" id="A0A9D4N5M1"/>
<sequence>MKIGKKVTLRVLTSFYYSYITIFKLVQDIIKTNLLTKQNVPLPGGHVYQQTRIILELNQDVIGTHVLTKFHEDCTINLDSRVLTWKNAQPNGGHVFQPTITIFNLVQDIIGTNLMTKFHEDRKINVALKLLTRKNAPFPLSFHDDWTINVASRVLTRKNAQPVWGQVFQPVRNIFKLVQDIIGTNLLIKFHED</sequence>
<proteinExistence type="predicted"/>
<evidence type="ECO:0000313" key="2">
    <source>
        <dbReference type="Proteomes" id="UP000828390"/>
    </source>
</evidence>
<gene>
    <name evidence="1" type="ORF">DPMN_012491</name>
</gene>
<dbReference type="EMBL" id="JAIWYP010000001">
    <property type="protein sequence ID" value="KAH3888456.1"/>
    <property type="molecule type" value="Genomic_DNA"/>
</dbReference>
<accession>A0A9D4N5M1</accession>
<keyword evidence="2" id="KW-1185">Reference proteome</keyword>
<protein>
    <submittedName>
        <fullName evidence="1">Uncharacterized protein</fullName>
    </submittedName>
</protein>
<comment type="caution">
    <text evidence="1">The sequence shown here is derived from an EMBL/GenBank/DDBJ whole genome shotgun (WGS) entry which is preliminary data.</text>
</comment>
<evidence type="ECO:0000313" key="1">
    <source>
        <dbReference type="EMBL" id="KAH3888456.1"/>
    </source>
</evidence>
<reference evidence="1" key="1">
    <citation type="journal article" date="2019" name="bioRxiv">
        <title>The Genome of the Zebra Mussel, Dreissena polymorpha: A Resource for Invasive Species Research.</title>
        <authorList>
            <person name="McCartney M.A."/>
            <person name="Auch B."/>
            <person name="Kono T."/>
            <person name="Mallez S."/>
            <person name="Zhang Y."/>
            <person name="Obille A."/>
            <person name="Becker A."/>
            <person name="Abrahante J.E."/>
            <person name="Garbe J."/>
            <person name="Badalamenti J.P."/>
            <person name="Herman A."/>
            <person name="Mangelson H."/>
            <person name="Liachko I."/>
            <person name="Sullivan S."/>
            <person name="Sone E.D."/>
            <person name="Koren S."/>
            <person name="Silverstein K.A.T."/>
            <person name="Beckman K.B."/>
            <person name="Gohl D.M."/>
        </authorList>
    </citation>
    <scope>NUCLEOTIDE SEQUENCE</scope>
    <source>
        <strain evidence="1">Duluth1</strain>
        <tissue evidence="1">Whole animal</tissue>
    </source>
</reference>
<dbReference type="Proteomes" id="UP000828390">
    <property type="component" value="Unassembled WGS sequence"/>
</dbReference>